<gene>
    <name evidence="2" type="ORF">T07_405</name>
</gene>
<name>A0A0V0RNH8_9BILA</name>
<sequence>MMFQTTLLTRRIINNVGFDVFFKFNNKNNPKILTTKNCVMRSDCQCANESAYSEAEARKVIGKRVRLFLSLKPSFHCCSDSKISYHCDKRDTAFAICDKLKTFISGNALTGLGYVVSNSIKLARPCHLHYWSPMKCLVSSPQLSFYAIGIPLETFGMFLIALDRFLTIIMSNTKWKFNDHRVNRALFLTGTIVFGYAAALWVTACFRSNVLVTSCCFLEETAPKSYYLAYFGFVSALGYVGFCLFAIASVKYIFIKRKRMPIVQQQLRDIRYDVFCMKQATMIVVFTFLMQTVPNTVVNWIYDFNKESLIIPNIFAVCVPSYSLYAIYRLFTDQYWKRKENDDQSKNPYPHISSVQSTVVELHLSKFTPFGAKMQD</sequence>
<keyword evidence="1" id="KW-0812">Transmembrane</keyword>
<organism evidence="2 3">
    <name type="scientific">Trichinella nelsoni</name>
    <dbReference type="NCBI Taxonomy" id="6336"/>
    <lineage>
        <taxon>Eukaryota</taxon>
        <taxon>Metazoa</taxon>
        <taxon>Ecdysozoa</taxon>
        <taxon>Nematoda</taxon>
        <taxon>Enoplea</taxon>
        <taxon>Dorylaimia</taxon>
        <taxon>Trichinellida</taxon>
        <taxon>Trichinellidae</taxon>
        <taxon>Trichinella</taxon>
    </lineage>
</organism>
<evidence type="ECO:0000313" key="2">
    <source>
        <dbReference type="EMBL" id="KRX15998.1"/>
    </source>
</evidence>
<dbReference type="OrthoDB" id="5914990at2759"/>
<reference evidence="2 3" key="1">
    <citation type="submission" date="2015-01" db="EMBL/GenBank/DDBJ databases">
        <title>Evolution of Trichinella species and genotypes.</title>
        <authorList>
            <person name="Korhonen P.K."/>
            <person name="Edoardo P."/>
            <person name="Giuseppe L.R."/>
            <person name="Gasser R.B."/>
        </authorList>
    </citation>
    <scope>NUCLEOTIDE SEQUENCE [LARGE SCALE GENOMIC DNA]</scope>
    <source>
        <strain evidence="2">ISS37</strain>
    </source>
</reference>
<keyword evidence="1" id="KW-0472">Membrane</keyword>
<feature type="transmembrane region" description="Helical" evidence="1">
    <location>
        <begin position="182"/>
        <end position="204"/>
    </location>
</feature>
<proteinExistence type="predicted"/>
<feature type="transmembrane region" description="Helical" evidence="1">
    <location>
        <begin position="270"/>
        <end position="290"/>
    </location>
</feature>
<dbReference type="Gene3D" id="1.20.1070.10">
    <property type="entry name" value="Rhodopsin 7-helix transmembrane proteins"/>
    <property type="match status" value="1"/>
</dbReference>
<feature type="transmembrane region" description="Helical" evidence="1">
    <location>
        <begin position="310"/>
        <end position="331"/>
    </location>
</feature>
<keyword evidence="1" id="KW-1133">Transmembrane helix</keyword>
<protein>
    <recommendedName>
        <fullName evidence="4">G-protein coupled receptors family 1 profile domain-containing protein</fullName>
    </recommendedName>
</protein>
<evidence type="ECO:0008006" key="4">
    <source>
        <dbReference type="Google" id="ProtNLM"/>
    </source>
</evidence>
<keyword evidence="3" id="KW-1185">Reference proteome</keyword>
<dbReference type="AlphaFoldDB" id="A0A0V0RNH8"/>
<comment type="caution">
    <text evidence="2">The sequence shown here is derived from an EMBL/GenBank/DDBJ whole genome shotgun (WGS) entry which is preliminary data.</text>
</comment>
<feature type="transmembrane region" description="Helical" evidence="1">
    <location>
        <begin position="227"/>
        <end position="250"/>
    </location>
</feature>
<evidence type="ECO:0000313" key="3">
    <source>
        <dbReference type="Proteomes" id="UP000054630"/>
    </source>
</evidence>
<evidence type="ECO:0000256" key="1">
    <source>
        <dbReference type="SAM" id="Phobius"/>
    </source>
</evidence>
<dbReference type="SUPFAM" id="SSF81321">
    <property type="entry name" value="Family A G protein-coupled receptor-like"/>
    <property type="match status" value="1"/>
</dbReference>
<dbReference type="EMBL" id="JYDL01000117">
    <property type="protein sequence ID" value="KRX15998.1"/>
    <property type="molecule type" value="Genomic_DNA"/>
</dbReference>
<dbReference type="Proteomes" id="UP000054630">
    <property type="component" value="Unassembled WGS sequence"/>
</dbReference>
<feature type="transmembrane region" description="Helical" evidence="1">
    <location>
        <begin position="143"/>
        <end position="162"/>
    </location>
</feature>
<accession>A0A0V0RNH8</accession>